<keyword evidence="2" id="KW-1185">Reference proteome</keyword>
<name>A0ACC4CP06_POPAL</name>
<dbReference type="EMBL" id="RCHU02000003">
    <property type="protein sequence ID" value="KAL3599683.1"/>
    <property type="molecule type" value="Genomic_DNA"/>
</dbReference>
<proteinExistence type="predicted"/>
<protein>
    <submittedName>
        <fullName evidence="1">Uncharacterized protein</fullName>
    </submittedName>
</protein>
<accession>A0ACC4CP06</accession>
<evidence type="ECO:0000313" key="2">
    <source>
        <dbReference type="Proteomes" id="UP000309997"/>
    </source>
</evidence>
<gene>
    <name evidence="1" type="ORF">D5086_007601</name>
</gene>
<organism evidence="1 2">
    <name type="scientific">Populus alba</name>
    <name type="common">White poplar</name>
    <dbReference type="NCBI Taxonomy" id="43335"/>
    <lineage>
        <taxon>Eukaryota</taxon>
        <taxon>Viridiplantae</taxon>
        <taxon>Streptophyta</taxon>
        <taxon>Embryophyta</taxon>
        <taxon>Tracheophyta</taxon>
        <taxon>Spermatophyta</taxon>
        <taxon>Magnoliopsida</taxon>
        <taxon>eudicotyledons</taxon>
        <taxon>Gunneridae</taxon>
        <taxon>Pentapetalae</taxon>
        <taxon>rosids</taxon>
        <taxon>fabids</taxon>
        <taxon>Malpighiales</taxon>
        <taxon>Salicaceae</taxon>
        <taxon>Saliceae</taxon>
        <taxon>Populus</taxon>
    </lineage>
</organism>
<reference evidence="1 2" key="1">
    <citation type="journal article" date="2024" name="Plant Biotechnol. J.">
        <title>Genome and CRISPR/Cas9 system of a widespread forest tree (Populus alba) in the world.</title>
        <authorList>
            <person name="Liu Y.J."/>
            <person name="Jiang P.F."/>
            <person name="Han X.M."/>
            <person name="Li X.Y."/>
            <person name="Wang H.M."/>
            <person name="Wang Y.J."/>
            <person name="Wang X.X."/>
            <person name="Zeng Q.Y."/>
        </authorList>
    </citation>
    <scope>NUCLEOTIDE SEQUENCE [LARGE SCALE GENOMIC DNA]</scope>
    <source>
        <strain evidence="2">cv. PAL-ZL1</strain>
    </source>
</reference>
<sequence length="252" mass="27834">MAATKVVLSHVLVVLSCIAALLLSQVSAIDGFESQELKICGFDAIYNIVKSAGLSSIKAYLNTNETDSHNGVNFAFSGASTLPAKVLVPKLKVDAGVIVNTLGTQLQWFDRYLKGFCRKPKDCKEKLKSSLFIMGEIGANDYNMAFHFASKTIEEVKRMGLVSDNVKCIKKAIEKVIHYGVTRVLVPGIYRVGCTPGYVSKFAESNTLDKYGCVKEYNDFFNYHNDLLQAKLEKLRMKYPGVSIVYDIDTSG</sequence>
<evidence type="ECO:0000313" key="1">
    <source>
        <dbReference type="EMBL" id="KAL3599683.1"/>
    </source>
</evidence>
<dbReference type="Proteomes" id="UP000309997">
    <property type="component" value="Unassembled WGS sequence"/>
</dbReference>
<comment type="caution">
    <text evidence="1">The sequence shown here is derived from an EMBL/GenBank/DDBJ whole genome shotgun (WGS) entry which is preliminary data.</text>
</comment>